<dbReference type="PROSITE" id="PS00086">
    <property type="entry name" value="CYTOCHROME_P450"/>
    <property type="match status" value="1"/>
</dbReference>
<feature type="transmembrane region" description="Helical" evidence="5">
    <location>
        <begin position="12"/>
        <end position="34"/>
    </location>
</feature>
<dbReference type="PANTHER" id="PTHR31086">
    <property type="entry name" value="ALUMINUM-ACTIVATED MALATE TRANSPORTER 10"/>
    <property type="match status" value="1"/>
</dbReference>
<feature type="transmembrane region" description="Helical" evidence="5">
    <location>
        <begin position="518"/>
        <end position="536"/>
    </location>
</feature>
<evidence type="ECO:0000256" key="3">
    <source>
        <dbReference type="ARBA" id="ARBA00022989"/>
    </source>
</evidence>
<proteinExistence type="predicted"/>
<evidence type="ECO:0000256" key="4">
    <source>
        <dbReference type="ARBA" id="ARBA00023136"/>
    </source>
</evidence>
<dbReference type="Proteomes" id="UP000199705">
    <property type="component" value="Unassembled WGS sequence"/>
</dbReference>
<comment type="subcellular location">
    <subcellularLocation>
        <location evidence="1">Membrane</location>
        <topology evidence="1">Multi-pass membrane protein</topology>
    </subcellularLocation>
</comment>
<feature type="domain" description="Integral membrane protein YccS N-terminal" evidence="6">
    <location>
        <begin position="72"/>
        <end position="340"/>
    </location>
</feature>
<feature type="transmembrane region" description="Helical" evidence="5">
    <location>
        <begin position="488"/>
        <end position="511"/>
    </location>
</feature>
<evidence type="ECO:0000256" key="2">
    <source>
        <dbReference type="ARBA" id="ARBA00022692"/>
    </source>
</evidence>
<evidence type="ECO:0000313" key="8">
    <source>
        <dbReference type="EMBL" id="SDF77821.1"/>
    </source>
</evidence>
<feature type="transmembrane region" description="Helical" evidence="5">
    <location>
        <begin position="141"/>
        <end position="162"/>
    </location>
</feature>
<feature type="transmembrane region" description="Helical" evidence="5">
    <location>
        <begin position="450"/>
        <end position="476"/>
    </location>
</feature>
<organism evidence="8 9">
    <name type="scientific">Mucilaginibacter gossypii</name>
    <dbReference type="NCBI Taxonomy" id="551996"/>
    <lineage>
        <taxon>Bacteria</taxon>
        <taxon>Pseudomonadati</taxon>
        <taxon>Bacteroidota</taxon>
        <taxon>Sphingobacteriia</taxon>
        <taxon>Sphingobacteriales</taxon>
        <taxon>Sphingobacteriaceae</taxon>
        <taxon>Mucilaginibacter</taxon>
    </lineage>
</organism>
<dbReference type="AlphaFoldDB" id="A0A1G7NV11"/>
<evidence type="ECO:0000256" key="5">
    <source>
        <dbReference type="SAM" id="Phobius"/>
    </source>
</evidence>
<dbReference type="InterPro" id="IPR032692">
    <property type="entry name" value="YccS_N"/>
</dbReference>
<dbReference type="GO" id="GO:0016020">
    <property type="term" value="C:membrane"/>
    <property type="evidence" value="ECO:0007669"/>
    <property type="project" value="UniProtKB-SubCell"/>
</dbReference>
<evidence type="ECO:0000256" key="1">
    <source>
        <dbReference type="ARBA" id="ARBA00004141"/>
    </source>
</evidence>
<feature type="transmembrane region" description="Helical" evidence="5">
    <location>
        <begin position="397"/>
        <end position="415"/>
    </location>
</feature>
<protein>
    <submittedName>
        <fullName evidence="8">TIGR01666 family membrane protein</fullName>
    </submittedName>
</protein>
<feature type="domain" description="Integral membrane bound transporter" evidence="7">
    <location>
        <begin position="411"/>
        <end position="530"/>
    </location>
</feature>
<dbReference type="InterPro" id="IPR017972">
    <property type="entry name" value="Cyt_P450_CS"/>
</dbReference>
<dbReference type="Pfam" id="PF13515">
    <property type="entry name" value="FUSC_2"/>
    <property type="match status" value="1"/>
</dbReference>
<feature type="transmembrane region" description="Helical" evidence="5">
    <location>
        <begin position="421"/>
        <end position="438"/>
    </location>
</feature>
<dbReference type="Pfam" id="PF12805">
    <property type="entry name" value="FUSC-like"/>
    <property type="match status" value="1"/>
</dbReference>
<keyword evidence="9" id="KW-1185">Reference proteome</keyword>
<keyword evidence="3 5" id="KW-1133">Transmembrane helix</keyword>
<feature type="transmembrane region" description="Helical" evidence="5">
    <location>
        <begin position="68"/>
        <end position="86"/>
    </location>
</feature>
<gene>
    <name evidence="8" type="ORF">SAMN05192573_101360</name>
</gene>
<reference evidence="9" key="1">
    <citation type="submission" date="2016-10" db="EMBL/GenBank/DDBJ databases">
        <authorList>
            <person name="Varghese N."/>
            <person name="Submissions S."/>
        </authorList>
    </citation>
    <scope>NUCLEOTIDE SEQUENCE [LARGE SCALE GENOMIC DNA]</scope>
    <source>
        <strain evidence="9">Gh-67</strain>
    </source>
</reference>
<evidence type="ECO:0000259" key="7">
    <source>
        <dbReference type="Pfam" id="PF13515"/>
    </source>
</evidence>
<sequence length="718" mass="80648">MSINTREIKSFFYSQYFSDGIRICIGILLPSLLLMQFDKFDLGLTLSLGALCICVIDTPGPVSHKRNAMAAGNLCLFLVAAITGFARLNVFTLGFEITFFAFLFSMFTVYGNRAASVGTSSLLIMIFMMDKALAAPEVLGYSATILAGGVWYMIFSLLFFGIRPYRAAQQALGENVTDIARFLRIKADFYLSDTDIDENYRKLVSKQIQVSQHQDAVRELLFKSRIMARESTAPSRILVLTFVDLVDIYEQIMATHYDYSHIREKFKDTGVLTEIARIIHNMADELDDIAYIILSNTRRRHLTDFNIELEKLKIKIDSIGKNNQETSNLVLKKVLVNLRSLSEGINNIYKYYSSKAAESLNEPKGDVEYSAFVTHQDFAPHIFFDNFTLASGAFKHALRVALVCLIGFITAKLVSLGHHSYWVLLTIIVILKPGFSLSKQRNYQRLIGTIGGGVIGIAILTFIPNVTVQFIFLVIFMMGAYSFQRLNYVVSVIFMTPYVLILFKFLGVGLLNVAQERILDTVIGSTIALVASYLIFPTWEFEQIQEALRDVLVANINYLVTIAESISGKMISITSYKLARKEVYVKSANLSAAFERMTSEPKSKQRKIKDVHKFVVLNHILSSYIATIASAQSKKEIPVAHPEAMKLIKKSITVLNDTGQKLHAENIEFNIGKILPVNPEAQKPVPQPEDALMKEQLGFINKISYDIAKITDSILIEP</sequence>
<name>A0A1G7NV11_9SPHI</name>
<evidence type="ECO:0000313" key="9">
    <source>
        <dbReference type="Proteomes" id="UP000199705"/>
    </source>
</evidence>
<dbReference type="RefSeq" id="WP_091162598.1">
    <property type="nucleotide sequence ID" value="NZ_FNCG01000001.1"/>
</dbReference>
<dbReference type="GO" id="GO:0016705">
    <property type="term" value="F:oxidoreductase activity, acting on paired donors, with incorporation or reduction of molecular oxygen"/>
    <property type="evidence" value="ECO:0007669"/>
    <property type="project" value="InterPro"/>
</dbReference>
<dbReference type="GO" id="GO:0005506">
    <property type="term" value="F:iron ion binding"/>
    <property type="evidence" value="ECO:0007669"/>
    <property type="project" value="InterPro"/>
</dbReference>
<keyword evidence="2 5" id="KW-0812">Transmembrane</keyword>
<dbReference type="EMBL" id="FNCG01000001">
    <property type="protein sequence ID" value="SDF77821.1"/>
    <property type="molecule type" value="Genomic_DNA"/>
</dbReference>
<feature type="transmembrane region" description="Helical" evidence="5">
    <location>
        <begin position="92"/>
        <end position="110"/>
    </location>
</feature>
<dbReference type="InterPro" id="IPR049453">
    <property type="entry name" value="Memb_transporter_dom"/>
</dbReference>
<evidence type="ECO:0000259" key="6">
    <source>
        <dbReference type="Pfam" id="PF12805"/>
    </source>
</evidence>
<dbReference type="STRING" id="551996.SAMN05192573_101360"/>
<accession>A0A1G7NV11</accession>
<keyword evidence="4 5" id="KW-0472">Membrane</keyword>